<evidence type="ECO:0000256" key="6">
    <source>
        <dbReference type="ARBA" id="ARBA00022695"/>
    </source>
</evidence>
<protein>
    <recommendedName>
        <fullName evidence="9">NAD(P)(+)--arginine ADP-ribosyltransferase</fullName>
        <ecNumber evidence="9">2.4.2.31</ecNumber>
    </recommendedName>
    <alternativeName>
        <fullName evidence="9">Mono(ADP-ribosyl)transferase</fullName>
    </alternativeName>
</protein>
<dbReference type="GO" id="GO:0005096">
    <property type="term" value="F:GTPase activator activity"/>
    <property type="evidence" value="ECO:0007669"/>
    <property type="project" value="UniProtKB-KW"/>
</dbReference>
<dbReference type="Pfam" id="PF13516">
    <property type="entry name" value="LRR_6"/>
    <property type="match status" value="2"/>
</dbReference>
<keyword evidence="9" id="KW-0520">NAD</keyword>
<dbReference type="GO" id="GO:0031267">
    <property type="term" value="F:small GTPase binding"/>
    <property type="evidence" value="ECO:0007669"/>
    <property type="project" value="TreeGrafter"/>
</dbReference>
<evidence type="ECO:0000256" key="5">
    <source>
        <dbReference type="ARBA" id="ARBA00022679"/>
    </source>
</evidence>
<dbReference type="InterPro" id="IPR032675">
    <property type="entry name" value="LRR_dom_sf"/>
</dbReference>
<dbReference type="AlphaFoldDB" id="A0A815DU20"/>
<keyword evidence="2" id="KW-0343">GTPase activation</keyword>
<dbReference type="Gene3D" id="3.80.10.10">
    <property type="entry name" value="Ribonuclease Inhibitor"/>
    <property type="match status" value="2"/>
</dbReference>
<sequence length="549" mass="62275">MASKFSSDDIVPHQRFTDVKYENNEFLLPIDGYQKVDLVSLDEAMKPIENYVDRNIQEKVYIAKKRCKNPKDNLTQDESASIQVYTMESTEHEQSLYYNLNKTLRKEDRRQLVPYFPYLKLILTALWKLPAFNGRVWRGVNGDLSKKFEEGDSLVWWGFSSCTRHLNVLESQEFLGKEGTRTLFTIECSNGKLIKDHSYFAQEDEVLLLPGVELRVAGKVRPAPGLTIIELKEVTESPVVLLKPPFTHDNSQRHIESTSYASEEVQRLVQRLKSSDKEFEKGWFRLKTANLSLADGKAIAKALETNTNVDKFLIGSQNISMECLEYLVDSMKINARIKCLYFIGKDDDDNDGSYLVPVCTRTLINTLNINQTITRLEMSRTTIKDHDIKIITDMLKRNSRIDDLHISYNPYLTIQSALYVSELLKVTSTITTLSFCGKPNINDECAILIASALKINSTVEDLSMFHSQISDRGAHALGEMLAQNHTLRSLGLNANQITDAGAKALAEGLKRNSTLKFLHIPDNHFTKESSGGKALKAAMNSKLTIFFDY</sequence>
<evidence type="ECO:0000256" key="3">
    <source>
        <dbReference type="ARBA" id="ARBA00022614"/>
    </source>
</evidence>
<evidence type="ECO:0000256" key="7">
    <source>
        <dbReference type="ARBA" id="ARBA00022737"/>
    </source>
</evidence>
<name>A0A815DU20_ADIRI</name>
<evidence type="ECO:0000256" key="8">
    <source>
        <dbReference type="ARBA" id="ARBA00047597"/>
    </source>
</evidence>
<dbReference type="PANTHER" id="PTHR24113">
    <property type="entry name" value="RAN GTPASE-ACTIVATING PROTEIN 1"/>
    <property type="match status" value="1"/>
</dbReference>
<reference evidence="11" key="1">
    <citation type="submission" date="2021-02" db="EMBL/GenBank/DDBJ databases">
        <authorList>
            <person name="Nowell W R."/>
        </authorList>
    </citation>
    <scope>NUCLEOTIDE SEQUENCE</scope>
</reference>
<proteinExistence type="inferred from homology"/>
<accession>A0A815DU20</accession>
<evidence type="ECO:0000313" key="11">
    <source>
        <dbReference type="EMBL" id="CAF1302694.1"/>
    </source>
</evidence>
<dbReference type="GO" id="GO:0005634">
    <property type="term" value="C:nucleus"/>
    <property type="evidence" value="ECO:0007669"/>
    <property type="project" value="TreeGrafter"/>
</dbReference>
<dbReference type="OrthoDB" id="6431547at2759"/>
<dbReference type="GO" id="GO:0106274">
    <property type="term" value="F:NAD+-protein-arginine ADP-ribosyltransferase activity"/>
    <property type="evidence" value="ECO:0007669"/>
    <property type="project" value="UniProtKB-EC"/>
</dbReference>
<dbReference type="InterPro" id="IPR000768">
    <property type="entry name" value="ART"/>
</dbReference>
<dbReference type="InterPro" id="IPR001611">
    <property type="entry name" value="Leu-rich_rpt"/>
</dbReference>
<evidence type="ECO:0000256" key="1">
    <source>
        <dbReference type="ARBA" id="ARBA00009558"/>
    </source>
</evidence>
<dbReference type="GO" id="GO:0005829">
    <property type="term" value="C:cytosol"/>
    <property type="evidence" value="ECO:0007669"/>
    <property type="project" value="TreeGrafter"/>
</dbReference>
<dbReference type="SUPFAM" id="SSF56399">
    <property type="entry name" value="ADP-ribosylation"/>
    <property type="match status" value="1"/>
</dbReference>
<dbReference type="SUPFAM" id="SSF52047">
    <property type="entry name" value="RNI-like"/>
    <property type="match status" value="1"/>
</dbReference>
<evidence type="ECO:0000256" key="4">
    <source>
        <dbReference type="ARBA" id="ARBA00022676"/>
    </source>
</evidence>
<evidence type="ECO:0000313" key="10">
    <source>
        <dbReference type="EMBL" id="CAF1104826.1"/>
    </source>
</evidence>
<keyword evidence="9" id="KW-0521">NADP</keyword>
<keyword evidence="3" id="KW-0433">Leucine-rich repeat</keyword>
<dbReference type="PROSITE" id="PS51996">
    <property type="entry name" value="TR_MART"/>
    <property type="match status" value="1"/>
</dbReference>
<dbReference type="Gene3D" id="3.90.176.10">
    <property type="entry name" value="Toxin ADP-ribosyltransferase, Chain A, domain 1"/>
    <property type="match status" value="1"/>
</dbReference>
<organism evidence="11 12">
    <name type="scientific">Adineta ricciae</name>
    <name type="common">Rotifer</name>
    <dbReference type="NCBI Taxonomy" id="249248"/>
    <lineage>
        <taxon>Eukaryota</taxon>
        <taxon>Metazoa</taxon>
        <taxon>Spiralia</taxon>
        <taxon>Gnathifera</taxon>
        <taxon>Rotifera</taxon>
        <taxon>Eurotatoria</taxon>
        <taxon>Bdelloidea</taxon>
        <taxon>Adinetida</taxon>
        <taxon>Adinetidae</taxon>
        <taxon>Adineta</taxon>
    </lineage>
</organism>
<comment type="caution">
    <text evidence="11">The sequence shown here is derived from an EMBL/GenBank/DDBJ whole genome shotgun (WGS) entry which is preliminary data.</text>
</comment>
<dbReference type="PANTHER" id="PTHR24113:SF12">
    <property type="entry name" value="RAN GTPASE-ACTIVATING PROTEIN 1"/>
    <property type="match status" value="1"/>
</dbReference>
<dbReference type="EC" id="2.4.2.31" evidence="9"/>
<evidence type="ECO:0000313" key="12">
    <source>
        <dbReference type="Proteomes" id="UP000663828"/>
    </source>
</evidence>
<dbReference type="GO" id="GO:0006913">
    <property type="term" value="P:nucleocytoplasmic transport"/>
    <property type="evidence" value="ECO:0007669"/>
    <property type="project" value="TreeGrafter"/>
</dbReference>
<dbReference type="EMBL" id="CAJNOR010002497">
    <property type="protein sequence ID" value="CAF1302694.1"/>
    <property type="molecule type" value="Genomic_DNA"/>
</dbReference>
<keyword evidence="7" id="KW-0677">Repeat</keyword>
<comment type="similarity">
    <text evidence="1 9">Belongs to the Arg-specific ADP-ribosyltransferase family.</text>
</comment>
<gene>
    <name evidence="10" type="ORF">EDS130_LOCUS20178</name>
    <name evidence="11" type="ORF">XAT740_LOCUS28950</name>
</gene>
<evidence type="ECO:0000256" key="9">
    <source>
        <dbReference type="RuleBase" id="RU361228"/>
    </source>
</evidence>
<evidence type="ECO:0000256" key="2">
    <source>
        <dbReference type="ARBA" id="ARBA00022468"/>
    </source>
</evidence>
<dbReference type="EMBL" id="CAJNOJ010000099">
    <property type="protein sequence ID" value="CAF1104826.1"/>
    <property type="molecule type" value="Genomic_DNA"/>
</dbReference>
<dbReference type="Proteomes" id="UP000663852">
    <property type="component" value="Unassembled WGS sequence"/>
</dbReference>
<comment type="catalytic activity">
    <reaction evidence="8 9">
        <text>L-arginyl-[protein] + NAD(+) = N(omega)-(ADP-D-ribosyl)-L-arginyl-[protein] + nicotinamide + H(+)</text>
        <dbReference type="Rhea" id="RHEA:19149"/>
        <dbReference type="Rhea" id="RHEA-COMP:10532"/>
        <dbReference type="Rhea" id="RHEA-COMP:15087"/>
        <dbReference type="ChEBI" id="CHEBI:15378"/>
        <dbReference type="ChEBI" id="CHEBI:17154"/>
        <dbReference type="ChEBI" id="CHEBI:29965"/>
        <dbReference type="ChEBI" id="CHEBI:57540"/>
        <dbReference type="ChEBI" id="CHEBI:142554"/>
        <dbReference type="EC" id="2.4.2.31"/>
    </reaction>
</comment>
<dbReference type="InterPro" id="IPR027038">
    <property type="entry name" value="RanGap"/>
</dbReference>
<dbReference type="SMART" id="SM00368">
    <property type="entry name" value="LRR_RI"/>
    <property type="match status" value="4"/>
</dbReference>
<keyword evidence="5 9" id="KW-0808">Transferase</keyword>
<dbReference type="GO" id="GO:0016779">
    <property type="term" value="F:nucleotidyltransferase activity"/>
    <property type="evidence" value="ECO:0007669"/>
    <property type="project" value="UniProtKB-KW"/>
</dbReference>
<keyword evidence="6" id="KW-0548">Nucleotidyltransferase</keyword>
<dbReference type="Proteomes" id="UP000663828">
    <property type="component" value="Unassembled WGS sequence"/>
</dbReference>
<dbReference type="Pfam" id="PF01129">
    <property type="entry name" value="ART"/>
    <property type="match status" value="1"/>
</dbReference>
<keyword evidence="12" id="KW-1185">Reference proteome</keyword>
<keyword evidence="4 9" id="KW-0328">Glycosyltransferase</keyword>
<dbReference type="GO" id="GO:0048471">
    <property type="term" value="C:perinuclear region of cytoplasm"/>
    <property type="evidence" value="ECO:0007669"/>
    <property type="project" value="TreeGrafter"/>
</dbReference>